<reference evidence="3" key="2">
    <citation type="submission" date="2021-03" db="EMBL/GenBank/DDBJ databases">
        <authorList>
            <person name="Cao W."/>
        </authorList>
    </citation>
    <scope>NUCLEOTIDE SEQUENCE</scope>
    <source>
        <strain evidence="3">110414</strain>
    </source>
</reference>
<comment type="caution">
    <text evidence="3">The sequence shown here is derived from an EMBL/GenBank/DDBJ whole genome shotgun (WGS) entry which is preliminary data.</text>
</comment>
<feature type="region of interest" description="Disordered" evidence="1">
    <location>
        <begin position="77"/>
        <end position="97"/>
    </location>
</feature>
<evidence type="ECO:0000256" key="2">
    <source>
        <dbReference type="SAM" id="Phobius"/>
    </source>
</evidence>
<evidence type="ECO:0008006" key="5">
    <source>
        <dbReference type="Google" id="ProtNLM"/>
    </source>
</evidence>
<reference evidence="3" key="1">
    <citation type="journal article" date="2016" name="Int. J. Syst. Evol. Microbiol.">
        <title>Pseudoxanthomonas helianthi sp. nov., isolated from roots of Jerusalem artichoke (Helianthus tuberosus).</title>
        <authorList>
            <person name="Kittiwongwattana C."/>
            <person name="Thawai C."/>
        </authorList>
    </citation>
    <scope>NUCLEOTIDE SEQUENCE</scope>
    <source>
        <strain evidence="3">110414</strain>
    </source>
</reference>
<dbReference type="RefSeq" id="WP_210536548.1">
    <property type="nucleotide sequence ID" value="NZ_JAGKTC010000002.1"/>
</dbReference>
<proteinExistence type="predicted"/>
<dbReference type="AlphaFoldDB" id="A0A940X3W2"/>
<feature type="transmembrane region" description="Helical" evidence="2">
    <location>
        <begin position="52"/>
        <end position="71"/>
    </location>
</feature>
<dbReference type="EMBL" id="JAGKTC010000002">
    <property type="protein sequence ID" value="MBP3984682.1"/>
    <property type="molecule type" value="Genomic_DNA"/>
</dbReference>
<keyword evidence="2" id="KW-0472">Membrane</keyword>
<dbReference type="Proteomes" id="UP000673447">
    <property type="component" value="Unassembled WGS sequence"/>
</dbReference>
<evidence type="ECO:0000313" key="3">
    <source>
        <dbReference type="EMBL" id="MBP3984682.1"/>
    </source>
</evidence>
<keyword evidence="2" id="KW-1133">Transmembrane helix</keyword>
<protein>
    <recommendedName>
        <fullName evidence="5">DUF3619 family protein</fullName>
    </recommendedName>
</protein>
<evidence type="ECO:0000256" key="1">
    <source>
        <dbReference type="SAM" id="MobiDB-lite"/>
    </source>
</evidence>
<organism evidence="3 4">
    <name type="scientific">Pseudoxanthomonas helianthi</name>
    <dbReference type="NCBI Taxonomy" id="1453541"/>
    <lineage>
        <taxon>Bacteria</taxon>
        <taxon>Pseudomonadati</taxon>
        <taxon>Pseudomonadota</taxon>
        <taxon>Gammaproteobacteria</taxon>
        <taxon>Lysobacterales</taxon>
        <taxon>Lysobacteraceae</taxon>
        <taxon>Pseudoxanthomonas</taxon>
    </lineage>
</organism>
<sequence>MSDIHDNDAFDRRAKQLHATALASISPQTLAKLRAARQAAAQPARPGHAWRWIAATAFSAVFAVAIGVQFVPRTSTPVAPAQPVASASATSDYSTSLDENPDLYVWLASAEGQRLASE</sequence>
<name>A0A940X3W2_9GAMM</name>
<keyword evidence="2" id="KW-0812">Transmembrane</keyword>
<accession>A0A940X3W2</accession>
<evidence type="ECO:0000313" key="4">
    <source>
        <dbReference type="Proteomes" id="UP000673447"/>
    </source>
</evidence>
<keyword evidence="4" id="KW-1185">Reference proteome</keyword>
<feature type="compositionally biased region" description="Low complexity" evidence="1">
    <location>
        <begin position="77"/>
        <end position="96"/>
    </location>
</feature>
<gene>
    <name evidence="3" type="ORF">J5837_09650</name>
</gene>